<evidence type="ECO:0000313" key="10">
    <source>
        <dbReference type="EMBL" id="ESQ30493.1"/>
    </source>
</evidence>
<dbReference type="GO" id="GO:0004364">
    <property type="term" value="F:glutathione transferase activity"/>
    <property type="evidence" value="ECO:0007669"/>
    <property type="project" value="UniProtKB-EC"/>
</dbReference>
<dbReference type="GO" id="GO:0043295">
    <property type="term" value="F:glutathione binding"/>
    <property type="evidence" value="ECO:0007669"/>
    <property type="project" value="TreeGrafter"/>
</dbReference>
<dbReference type="GO" id="GO:0006749">
    <property type="term" value="P:glutathione metabolic process"/>
    <property type="evidence" value="ECO:0007669"/>
    <property type="project" value="TreeGrafter"/>
</dbReference>
<dbReference type="PANTHER" id="PTHR43900">
    <property type="entry name" value="GLUTATHIONE S-TRANSFERASE RHO"/>
    <property type="match status" value="1"/>
</dbReference>
<evidence type="ECO:0000259" key="8">
    <source>
        <dbReference type="PROSITE" id="PS50404"/>
    </source>
</evidence>
<comment type="subcellular location">
    <subcellularLocation>
        <location evidence="1">Cytoplasm</location>
        <location evidence="1">Cytosol</location>
    </subcellularLocation>
</comment>
<dbReference type="Gene3D" id="1.20.1050.10">
    <property type="match status" value="1"/>
</dbReference>
<keyword evidence="6" id="KW-0808">Transferase</keyword>
<dbReference type="STRING" id="72664.V4KT24"/>
<dbReference type="GO" id="GO:0009407">
    <property type="term" value="P:toxin catabolic process"/>
    <property type="evidence" value="ECO:0007669"/>
    <property type="project" value="UniProtKB-ARBA"/>
</dbReference>
<dbReference type="AlphaFoldDB" id="V4KT24"/>
<dbReference type="EMBL" id="KI517809">
    <property type="protein sequence ID" value="ESQ30493.1"/>
    <property type="molecule type" value="Genomic_DNA"/>
</dbReference>
<gene>
    <name evidence="10" type="ORF">EUTSA_v10012273mg</name>
</gene>
<evidence type="ECO:0000259" key="9">
    <source>
        <dbReference type="PROSITE" id="PS50405"/>
    </source>
</evidence>
<dbReference type="Pfam" id="PF02798">
    <property type="entry name" value="GST_N"/>
    <property type="match status" value="1"/>
</dbReference>
<dbReference type="SUPFAM" id="SSF47616">
    <property type="entry name" value="GST C-terminal domain-like"/>
    <property type="match status" value="1"/>
</dbReference>
<feature type="domain" description="GST N-terminal" evidence="8">
    <location>
        <begin position="1"/>
        <end position="91"/>
    </location>
</feature>
<keyword evidence="4" id="KW-0963">Cytoplasm</keyword>
<name>V4KT24_EUTSA</name>
<proteinExistence type="inferred from homology"/>
<dbReference type="PROSITE" id="PS50405">
    <property type="entry name" value="GST_CTER"/>
    <property type="match status" value="1"/>
</dbReference>
<dbReference type="SUPFAM" id="SSF52833">
    <property type="entry name" value="Thioredoxin-like"/>
    <property type="match status" value="1"/>
</dbReference>
<dbReference type="SFLD" id="SFLDG00358">
    <property type="entry name" value="Main_(cytGST)"/>
    <property type="match status" value="1"/>
</dbReference>
<evidence type="ECO:0000313" key="11">
    <source>
        <dbReference type="Proteomes" id="UP000030689"/>
    </source>
</evidence>
<accession>V4KT24</accession>
<reference evidence="10 11" key="1">
    <citation type="journal article" date="2013" name="Front. Plant Sci.">
        <title>The Reference Genome of the Halophytic Plant Eutrema salsugineum.</title>
        <authorList>
            <person name="Yang R."/>
            <person name="Jarvis D.E."/>
            <person name="Chen H."/>
            <person name="Beilstein M.A."/>
            <person name="Grimwood J."/>
            <person name="Jenkins J."/>
            <person name="Shu S."/>
            <person name="Prochnik S."/>
            <person name="Xin M."/>
            <person name="Ma C."/>
            <person name="Schmutz J."/>
            <person name="Wing R.A."/>
            <person name="Mitchell-Olds T."/>
            <person name="Schumaker K.S."/>
            <person name="Wang X."/>
        </authorList>
    </citation>
    <scope>NUCLEOTIDE SEQUENCE [LARGE SCALE GENOMIC DNA]</scope>
</reference>
<evidence type="ECO:0000256" key="6">
    <source>
        <dbReference type="ARBA" id="ARBA00022679"/>
    </source>
</evidence>
<dbReference type="InterPro" id="IPR004046">
    <property type="entry name" value="GST_C"/>
</dbReference>
<organism evidence="10 11">
    <name type="scientific">Eutrema salsugineum</name>
    <name type="common">Saltwater cress</name>
    <name type="synonym">Sisymbrium salsugineum</name>
    <dbReference type="NCBI Taxonomy" id="72664"/>
    <lineage>
        <taxon>Eukaryota</taxon>
        <taxon>Viridiplantae</taxon>
        <taxon>Streptophyta</taxon>
        <taxon>Embryophyta</taxon>
        <taxon>Tracheophyta</taxon>
        <taxon>Spermatophyta</taxon>
        <taxon>Magnoliopsida</taxon>
        <taxon>eudicotyledons</taxon>
        <taxon>Gunneridae</taxon>
        <taxon>Pentapetalae</taxon>
        <taxon>rosids</taxon>
        <taxon>malvids</taxon>
        <taxon>Brassicales</taxon>
        <taxon>Brassicaceae</taxon>
        <taxon>Eutremeae</taxon>
        <taxon>Eutrema</taxon>
    </lineage>
</organism>
<evidence type="ECO:0000256" key="5">
    <source>
        <dbReference type="ARBA" id="ARBA00022575"/>
    </source>
</evidence>
<evidence type="ECO:0000256" key="2">
    <source>
        <dbReference type="ARBA" id="ARBA00010128"/>
    </source>
</evidence>
<comment type="similarity">
    <text evidence="2">Belongs to the GST superfamily. Phi family.</text>
</comment>
<comment type="catalytic activity">
    <reaction evidence="7">
        <text>RX + glutathione = an S-substituted glutathione + a halide anion + H(+)</text>
        <dbReference type="Rhea" id="RHEA:16437"/>
        <dbReference type="ChEBI" id="CHEBI:15378"/>
        <dbReference type="ChEBI" id="CHEBI:16042"/>
        <dbReference type="ChEBI" id="CHEBI:17792"/>
        <dbReference type="ChEBI" id="CHEBI:57925"/>
        <dbReference type="ChEBI" id="CHEBI:90779"/>
        <dbReference type="EC" id="2.5.1.18"/>
    </reaction>
</comment>
<dbReference type="Gramene" id="ESQ30493">
    <property type="protein sequence ID" value="ESQ30493"/>
    <property type="gene ID" value="EUTSA_v10012273mg"/>
</dbReference>
<evidence type="ECO:0000256" key="3">
    <source>
        <dbReference type="ARBA" id="ARBA00012452"/>
    </source>
</evidence>
<dbReference type="KEGG" id="eus:EUTSA_v10012273mg"/>
<dbReference type="SFLD" id="SFLDS00019">
    <property type="entry name" value="Glutathione_Transferase_(cytos"/>
    <property type="match status" value="1"/>
</dbReference>
<sequence length="261" mass="29813">MELHLRMFHTGFLVYSSVFKPRPDRWSDQVGPRTGTFLVRSAGFKNIAKTKSFLSNLNPFGQVPVLEDGDLKLFESKAITRYLAEQYKDQGTNLLPDDPKKRSIISMWMEVDTNQFLPVASTLIKELIIKPYQGLATDFTSVQEGKEKLSEILNIYETRLGESPYLAGESFTLADLHHLPPIQYLLNTEEEELKNLIYSRPNVAAWVEKMKSRPAWLKAVAMEEHILDLMNRRRLPKQLDSSCHESTVVAQKTAMVVIANN</sequence>
<evidence type="ECO:0000256" key="1">
    <source>
        <dbReference type="ARBA" id="ARBA00004514"/>
    </source>
</evidence>
<dbReference type="InterPro" id="IPR004045">
    <property type="entry name" value="Glutathione_S-Trfase_N"/>
</dbReference>
<dbReference type="CDD" id="cd03187">
    <property type="entry name" value="GST_C_Phi"/>
    <property type="match status" value="1"/>
</dbReference>
<dbReference type="OMA" id="MKNHIVD"/>
<dbReference type="Pfam" id="PF00043">
    <property type="entry name" value="GST_C"/>
    <property type="match status" value="1"/>
</dbReference>
<dbReference type="InterPro" id="IPR036249">
    <property type="entry name" value="Thioredoxin-like_sf"/>
</dbReference>
<evidence type="ECO:0000256" key="4">
    <source>
        <dbReference type="ARBA" id="ARBA00022490"/>
    </source>
</evidence>
<feature type="domain" description="GST C-terminal" evidence="9">
    <location>
        <begin position="98"/>
        <end position="239"/>
    </location>
</feature>
<dbReference type="Gene3D" id="3.40.30.10">
    <property type="entry name" value="Glutaredoxin"/>
    <property type="match status" value="1"/>
</dbReference>
<dbReference type="eggNOG" id="KOG0867">
    <property type="taxonomic scope" value="Eukaryota"/>
</dbReference>
<protein>
    <recommendedName>
        <fullName evidence="3">glutathione transferase</fullName>
        <ecNumber evidence="3">2.5.1.18</ecNumber>
    </recommendedName>
</protein>
<keyword evidence="11" id="KW-1185">Reference proteome</keyword>
<dbReference type="InterPro" id="IPR034347">
    <property type="entry name" value="GST_Phi_C"/>
</dbReference>
<dbReference type="InterPro" id="IPR010987">
    <property type="entry name" value="Glutathione-S-Trfase_C-like"/>
</dbReference>
<dbReference type="FunFam" id="1.20.1050.10:FF:000004">
    <property type="entry name" value="Glutathione S-transferase F2"/>
    <property type="match status" value="1"/>
</dbReference>
<dbReference type="EC" id="2.5.1.18" evidence="3"/>
<dbReference type="PROSITE" id="PS50404">
    <property type="entry name" value="GST_NTER"/>
    <property type="match status" value="1"/>
</dbReference>
<keyword evidence="5" id="KW-0216">Detoxification</keyword>
<dbReference type="PANTHER" id="PTHR43900:SF43">
    <property type="entry name" value="GLUTATHIONE S-TRANSFERASE F14"/>
    <property type="match status" value="1"/>
</dbReference>
<dbReference type="Proteomes" id="UP000030689">
    <property type="component" value="Unassembled WGS sequence"/>
</dbReference>
<dbReference type="InterPro" id="IPR040079">
    <property type="entry name" value="Glutathione_S-Trfase"/>
</dbReference>
<dbReference type="InterPro" id="IPR036282">
    <property type="entry name" value="Glutathione-S-Trfase_C_sf"/>
</dbReference>
<dbReference type="GO" id="GO:0005829">
    <property type="term" value="C:cytosol"/>
    <property type="evidence" value="ECO:0007669"/>
    <property type="project" value="UniProtKB-SubCell"/>
</dbReference>
<evidence type="ECO:0000256" key="7">
    <source>
        <dbReference type="ARBA" id="ARBA00047960"/>
    </source>
</evidence>